<dbReference type="EMBL" id="OX465086">
    <property type="protein sequence ID" value="CAI9263001.1"/>
    <property type="molecule type" value="Genomic_DNA"/>
</dbReference>
<evidence type="ECO:0000313" key="3">
    <source>
        <dbReference type="EMBL" id="CAI9263001.1"/>
    </source>
</evidence>
<reference evidence="3" key="1">
    <citation type="submission" date="2023-04" db="EMBL/GenBank/DDBJ databases">
        <authorList>
            <person name="Vijverberg K."/>
            <person name="Xiong W."/>
            <person name="Schranz E."/>
        </authorList>
    </citation>
    <scope>NUCLEOTIDE SEQUENCE</scope>
</reference>
<organism evidence="3 4">
    <name type="scientific">Lactuca saligna</name>
    <name type="common">Willowleaf lettuce</name>
    <dbReference type="NCBI Taxonomy" id="75948"/>
    <lineage>
        <taxon>Eukaryota</taxon>
        <taxon>Viridiplantae</taxon>
        <taxon>Streptophyta</taxon>
        <taxon>Embryophyta</taxon>
        <taxon>Tracheophyta</taxon>
        <taxon>Spermatophyta</taxon>
        <taxon>Magnoliopsida</taxon>
        <taxon>eudicotyledons</taxon>
        <taxon>Gunneridae</taxon>
        <taxon>Pentapetalae</taxon>
        <taxon>asterids</taxon>
        <taxon>campanulids</taxon>
        <taxon>Asterales</taxon>
        <taxon>Asteraceae</taxon>
        <taxon>Cichorioideae</taxon>
        <taxon>Cichorieae</taxon>
        <taxon>Lactucinae</taxon>
        <taxon>Lactuca</taxon>
    </lineage>
</organism>
<evidence type="ECO:0000313" key="4">
    <source>
        <dbReference type="Proteomes" id="UP001177003"/>
    </source>
</evidence>
<dbReference type="Proteomes" id="UP001177003">
    <property type="component" value="Chromosome 0"/>
</dbReference>
<feature type="coiled-coil region" evidence="1">
    <location>
        <begin position="66"/>
        <end position="96"/>
    </location>
</feature>
<proteinExistence type="predicted"/>
<keyword evidence="1" id="KW-0175">Coiled coil</keyword>
<evidence type="ECO:0000256" key="1">
    <source>
        <dbReference type="SAM" id="Coils"/>
    </source>
</evidence>
<feature type="region of interest" description="Disordered" evidence="2">
    <location>
        <begin position="1"/>
        <end position="66"/>
    </location>
</feature>
<protein>
    <submittedName>
        <fullName evidence="3">Uncharacterized protein</fullName>
    </submittedName>
</protein>
<name>A0AA35UY29_LACSI</name>
<feature type="compositionally biased region" description="Basic and acidic residues" evidence="2">
    <location>
        <begin position="13"/>
        <end position="45"/>
    </location>
</feature>
<keyword evidence="4" id="KW-1185">Reference proteome</keyword>
<sequence length="99" mass="11082">MLSELQGVLGSRDSAKQWGDEEENLKNETDRKDNEASGSGKDKGKGIFGEGNDEDANISKSERVEREKIDKELDEVNALRKKFEAKEAEAKNLQLILET</sequence>
<gene>
    <name evidence="3" type="ORF">LSALG_LOCUS3705</name>
</gene>
<accession>A0AA35UY29</accession>
<evidence type="ECO:0000256" key="2">
    <source>
        <dbReference type="SAM" id="MobiDB-lite"/>
    </source>
</evidence>
<dbReference type="AlphaFoldDB" id="A0AA35UY29"/>